<organism evidence="2 3">
    <name type="scientific">Lederbergia citrea</name>
    <dbReference type="NCBI Taxonomy" id="2833581"/>
    <lineage>
        <taxon>Bacteria</taxon>
        <taxon>Bacillati</taxon>
        <taxon>Bacillota</taxon>
        <taxon>Bacilli</taxon>
        <taxon>Bacillales</taxon>
        <taxon>Bacillaceae</taxon>
        <taxon>Lederbergia</taxon>
    </lineage>
</organism>
<comment type="caution">
    <text evidence="2">The sequence shown here is derived from an EMBL/GenBank/DDBJ whole genome shotgun (WGS) entry which is preliminary data.</text>
</comment>
<feature type="transmembrane region" description="Helical" evidence="1">
    <location>
        <begin position="75"/>
        <end position="108"/>
    </location>
</feature>
<dbReference type="EMBL" id="JAGYPN010000001">
    <property type="protein sequence ID" value="MBS4221987.1"/>
    <property type="molecule type" value="Genomic_DNA"/>
</dbReference>
<keyword evidence="1" id="KW-0812">Transmembrane</keyword>
<dbReference type="InterPro" id="IPR046107">
    <property type="entry name" value="DUF6044"/>
</dbReference>
<proteinExistence type="predicted"/>
<accession>A0A942UMG3</accession>
<evidence type="ECO:0000256" key="1">
    <source>
        <dbReference type="SAM" id="Phobius"/>
    </source>
</evidence>
<evidence type="ECO:0000313" key="3">
    <source>
        <dbReference type="Proteomes" id="UP000676456"/>
    </source>
</evidence>
<feature type="transmembrane region" description="Helical" evidence="1">
    <location>
        <begin position="206"/>
        <end position="225"/>
    </location>
</feature>
<feature type="transmembrane region" description="Helical" evidence="1">
    <location>
        <begin position="335"/>
        <end position="356"/>
    </location>
</feature>
<dbReference type="Proteomes" id="UP000676456">
    <property type="component" value="Unassembled WGS sequence"/>
</dbReference>
<feature type="transmembrane region" description="Helical" evidence="1">
    <location>
        <begin position="173"/>
        <end position="194"/>
    </location>
</feature>
<dbReference type="Pfam" id="PF19510">
    <property type="entry name" value="DUF6044"/>
    <property type="match status" value="1"/>
</dbReference>
<evidence type="ECO:0000313" key="2">
    <source>
        <dbReference type="EMBL" id="MBS4221987.1"/>
    </source>
</evidence>
<keyword evidence="1" id="KW-1133">Transmembrane helix</keyword>
<protein>
    <recommendedName>
        <fullName evidence="4">YkoS</fullName>
    </recommendedName>
</protein>
<feature type="transmembrane region" description="Helical" evidence="1">
    <location>
        <begin position="120"/>
        <end position="153"/>
    </location>
</feature>
<name>A0A942UMG3_9BACI</name>
<evidence type="ECO:0008006" key="4">
    <source>
        <dbReference type="Google" id="ProtNLM"/>
    </source>
</evidence>
<sequence length="549" mass="64615">MLIIFALLAIAMFLSPLFILGENAHIRVHDNLDSNLSWYKVLAESGQIAGSTHAVIPQIINGHLSRNAFGTEFSLIVWLYAMFPTMVAYAISQSITRIVAFFGMYLVLKKHFLQKEEWMAINVCIALAFSFTPFWPSGMLSTLGMPLALWAFLNIRKGERSWQNYLVLTLLPLYSSIVLGFFFFLTALGVFWLIDLARGKGWNWRFLSSIAYMTAVYLVVEYRLVYSFLFDNEANSRDEYFHARLSVWRSLKLTFKNFIFGHHHAASIHTLVILPVMLIVFYMIFSKRLWRKEKVFVFLFFLNFALSVWYAFWFYEGWLPLTERFHFLDTFNFARYHFLRPLVIYVLFALSLKILWEQTPSIRKAIPILALAQVIVVSFFNEEILFQNKPTVKQFYAEEQFNDIKGYIGKNQEEYRVASIGIHPAIAQYNGFYTLDTYNNFYPLKYKYEFRRIIENELAKNKTIQTYFDEWGGRCYIFTDELGKHYMFKKNTKRRLKNLELNIEAFKDMGGKFIFSAVPIDNASLNHLQLENVFESKSSIWKIYLYKAL</sequence>
<dbReference type="AlphaFoldDB" id="A0A942UMG3"/>
<feature type="transmembrane region" description="Helical" evidence="1">
    <location>
        <begin position="266"/>
        <end position="284"/>
    </location>
</feature>
<feature type="transmembrane region" description="Helical" evidence="1">
    <location>
        <begin position="296"/>
        <end position="315"/>
    </location>
</feature>
<gene>
    <name evidence="2" type="ORF">KHA91_04370</name>
</gene>
<reference evidence="2 3" key="1">
    <citation type="submission" date="2021-05" db="EMBL/GenBank/DDBJ databases">
        <title>Novel Bacillus species.</title>
        <authorList>
            <person name="Liu G."/>
        </authorList>
    </citation>
    <scope>NUCLEOTIDE SEQUENCE [LARGE SCALE GENOMIC DNA]</scope>
    <source>
        <strain evidence="2 3">FJAT-49682</strain>
    </source>
</reference>
<keyword evidence="3" id="KW-1185">Reference proteome</keyword>
<keyword evidence="1" id="KW-0472">Membrane</keyword>